<dbReference type="PANTHER" id="PTHR22663">
    <property type="entry name" value="RING FINGER PROTEIN NARYA-RELATED"/>
    <property type="match status" value="1"/>
</dbReference>
<keyword evidence="8" id="KW-1185">Reference proteome</keyword>
<dbReference type="InterPro" id="IPR042123">
    <property type="entry name" value="Zip3/RNF212-like"/>
</dbReference>
<dbReference type="EMBL" id="QBLH01001006">
    <property type="protein sequence ID" value="TGZ53546.1"/>
    <property type="molecule type" value="Genomic_DNA"/>
</dbReference>
<proteinExistence type="predicted"/>
<evidence type="ECO:0000256" key="2">
    <source>
        <dbReference type="ARBA" id="ARBA00022833"/>
    </source>
</evidence>
<organism evidence="7 8">
    <name type="scientific">Temnothorax longispinosus</name>
    <dbReference type="NCBI Taxonomy" id="300112"/>
    <lineage>
        <taxon>Eukaryota</taxon>
        <taxon>Metazoa</taxon>
        <taxon>Ecdysozoa</taxon>
        <taxon>Arthropoda</taxon>
        <taxon>Hexapoda</taxon>
        <taxon>Insecta</taxon>
        <taxon>Pterygota</taxon>
        <taxon>Neoptera</taxon>
        <taxon>Endopterygota</taxon>
        <taxon>Hymenoptera</taxon>
        <taxon>Apocrita</taxon>
        <taxon>Aculeata</taxon>
        <taxon>Formicoidea</taxon>
        <taxon>Formicidae</taxon>
        <taxon>Myrmicinae</taxon>
        <taxon>Temnothorax</taxon>
    </lineage>
</organism>
<protein>
    <recommendedName>
        <fullName evidence="6">RING-type domain-containing protein</fullName>
    </recommendedName>
</protein>
<dbReference type="PANTHER" id="PTHR22663:SF17">
    <property type="entry name" value="RING FINGER PROTEIN NARYA-RELATED"/>
    <property type="match status" value="1"/>
</dbReference>
<keyword evidence="1 4" id="KW-0479">Metal-binding</keyword>
<keyword evidence="5" id="KW-0472">Membrane</keyword>
<feature type="domain" description="RING-type" evidence="6">
    <location>
        <begin position="10"/>
        <end position="50"/>
    </location>
</feature>
<gene>
    <name evidence="7" type="ORF">DBV15_10611</name>
</gene>
<evidence type="ECO:0000256" key="3">
    <source>
        <dbReference type="ARBA" id="ARBA00023254"/>
    </source>
</evidence>
<evidence type="ECO:0000259" key="6">
    <source>
        <dbReference type="PROSITE" id="PS50089"/>
    </source>
</evidence>
<keyword evidence="2" id="KW-0862">Zinc</keyword>
<reference evidence="7 8" key="1">
    <citation type="journal article" date="2019" name="Philos. Trans. R. Soc. Lond., B, Biol. Sci.">
        <title>Ant behaviour and brain gene expression of defending hosts depend on the ecological success of the intruding social parasite.</title>
        <authorList>
            <person name="Kaur R."/>
            <person name="Stoldt M."/>
            <person name="Jongepier E."/>
            <person name="Feldmeyer B."/>
            <person name="Menzel F."/>
            <person name="Bornberg-Bauer E."/>
            <person name="Foitzik S."/>
        </authorList>
    </citation>
    <scope>NUCLEOTIDE SEQUENCE [LARGE SCALE GENOMIC DNA]</scope>
    <source>
        <tissue evidence="7">Whole body</tissue>
    </source>
</reference>
<keyword evidence="3" id="KW-0469">Meiosis</keyword>
<evidence type="ECO:0000256" key="1">
    <source>
        <dbReference type="ARBA" id="ARBA00022771"/>
    </source>
</evidence>
<dbReference type="GO" id="GO:0008270">
    <property type="term" value="F:zinc ion binding"/>
    <property type="evidence" value="ECO:0007669"/>
    <property type="project" value="UniProtKB-KW"/>
</dbReference>
<dbReference type="GO" id="GO:0007131">
    <property type="term" value="P:reciprocal meiotic recombination"/>
    <property type="evidence" value="ECO:0007669"/>
    <property type="project" value="InterPro"/>
</dbReference>
<evidence type="ECO:0000256" key="4">
    <source>
        <dbReference type="PROSITE-ProRule" id="PRU00175"/>
    </source>
</evidence>
<name>A0A4S2KV97_9HYME</name>
<dbReference type="InterPro" id="IPR001841">
    <property type="entry name" value="Znf_RING"/>
</dbReference>
<accession>A0A4S2KV97</accession>
<keyword evidence="1 4" id="KW-0863">Zinc-finger</keyword>
<dbReference type="InterPro" id="IPR013083">
    <property type="entry name" value="Znf_RING/FYVE/PHD"/>
</dbReference>
<dbReference type="GO" id="GO:0019789">
    <property type="term" value="F:SUMO transferase activity"/>
    <property type="evidence" value="ECO:0007669"/>
    <property type="project" value="InterPro"/>
</dbReference>
<evidence type="ECO:0000256" key="5">
    <source>
        <dbReference type="SAM" id="Phobius"/>
    </source>
</evidence>
<dbReference type="Proteomes" id="UP000310200">
    <property type="component" value="Unassembled WGS sequence"/>
</dbReference>
<dbReference type="PROSITE" id="PS50089">
    <property type="entry name" value="ZF_RING_2"/>
    <property type="match status" value="1"/>
</dbReference>
<dbReference type="Pfam" id="PF14634">
    <property type="entry name" value="zf-RING_5"/>
    <property type="match status" value="1"/>
</dbReference>
<feature type="transmembrane region" description="Helical" evidence="5">
    <location>
        <begin position="105"/>
        <end position="130"/>
    </location>
</feature>
<sequence length="140" mass="16452">MASEMNWITCNKCFAPLYRGKRPYVITQCGHISCQNCLQQVEQPQCPQCQRGTMSLALEEPLKPRLIPYFQPLGEILEMQSKVNMFWSNQMKILMHHFTELVQKILIAWFLVVLISYNLVPISLLLYLYILLNFCIDDMF</sequence>
<dbReference type="GO" id="GO:0000795">
    <property type="term" value="C:synaptonemal complex"/>
    <property type="evidence" value="ECO:0007669"/>
    <property type="project" value="InterPro"/>
</dbReference>
<dbReference type="STRING" id="300112.A0A4S2KV97"/>
<keyword evidence="5" id="KW-0812">Transmembrane</keyword>
<dbReference type="GO" id="GO:0007129">
    <property type="term" value="P:homologous chromosome pairing at meiosis"/>
    <property type="evidence" value="ECO:0007669"/>
    <property type="project" value="TreeGrafter"/>
</dbReference>
<dbReference type="GO" id="GO:0016925">
    <property type="term" value="P:protein sumoylation"/>
    <property type="evidence" value="ECO:0007669"/>
    <property type="project" value="TreeGrafter"/>
</dbReference>
<dbReference type="SMART" id="SM00184">
    <property type="entry name" value="RING"/>
    <property type="match status" value="1"/>
</dbReference>
<dbReference type="Gene3D" id="3.30.40.10">
    <property type="entry name" value="Zinc/RING finger domain, C3HC4 (zinc finger)"/>
    <property type="match status" value="1"/>
</dbReference>
<dbReference type="SUPFAM" id="SSF57850">
    <property type="entry name" value="RING/U-box"/>
    <property type="match status" value="1"/>
</dbReference>
<keyword evidence="5" id="KW-1133">Transmembrane helix</keyword>
<comment type="caution">
    <text evidence="7">The sequence shown here is derived from an EMBL/GenBank/DDBJ whole genome shotgun (WGS) entry which is preliminary data.</text>
</comment>
<dbReference type="AlphaFoldDB" id="A0A4S2KV97"/>
<evidence type="ECO:0000313" key="7">
    <source>
        <dbReference type="EMBL" id="TGZ53546.1"/>
    </source>
</evidence>
<evidence type="ECO:0000313" key="8">
    <source>
        <dbReference type="Proteomes" id="UP000310200"/>
    </source>
</evidence>